<evidence type="ECO:0000256" key="5">
    <source>
        <dbReference type="SAM" id="MobiDB-lite"/>
    </source>
</evidence>
<dbReference type="EMBL" id="JAGMUV010000028">
    <property type="protein sequence ID" value="KAH7117403.1"/>
    <property type="molecule type" value="Genomic_DNA"/>
</dbReference>
<dbReference type="Pfam" id="PF00732">
    <property type="entry name" value="GMC_oxred_N"/>
    <property type="match status" value="1"/>
</dbReference>
<evidence type="ECO:0000313" key="8">
    <source>
        <dbReference type="Proteomes" id="UP000738349"/>
    </source>
</evidence>
<keyword evidence="4" id="KW-0274">FAD</keyword>
<dbReference type="InterPro" id="IPR036188">
    <property type="entry name" value="FAD/NAD-bd_sf"/>
</dbReference>
<evidence type="ECO:0000259" key="6">
    <source>
        <dbReference type="Pfam" id="PF00732"/>
    </source>
</evidence>
<proteinExistence type="inferred from homology"/>
<comment type="cofactor">
    <cofactor evidence="1">
        <name>FAD</name>
        <dbReference type="ChEBI" id="CHEBI:57692"/>
    </cofactor>
</comment>
<evidence type="ECO:0000256" key="1">
    <source>
        <dbReference type="ARBA" id="ARBA00001974"/>
    </source>
</evidence>
<evidence type="ECO:0000256" key="4">
    <source>
        <dbReference type="ARBA" id="ARBA00022827"/>
    </source>
</evidence>
<keyword evidence="3" id="KW-0285">Flavoprotein</keyword>
<dbReference type="GO" id="GO:0016614">
    <property type="term" value="F:oxidoreductase activity, acting on CH-OH group of donors"/>
    <property type="evidence" value="ECO:0007669"/>
    <property type="project" value="InterPro"/>
</dbReference>
<protein>
    <recommendedName>
        <fullName evidence="6">Glucose-methanol-choline oxidoreductase N-terminal domain-containing protein</fullName>
    </recommendedName>
</protein>
<dbReference type="InterPro" id="IPR012132">
    <property type="entry name" value="GMC_OxRdtase"/>
</dbReference>
<dbReference type="PANTHER" id="PTHR11552">
    <property type="entry name" value="GLUCOSE-METHANOL-CHOLINE GMC OXIDOREDUCTASE"/>
    <property type="match status" value="1"/>
</dbReference>
<feature type="domain" description="Glucose-methanol-choline oxidoreductase N-terminal" evidence="6">
    <location>
        <begin position="24"/>
        <end position="77"/>
    </location>
</feature>
<evidence type="ECO:0000256" key="2">
    <source>
        <dbReference type="ARBA" id="ARBA00010790"/>
    </source>
</evidence>
<feature type="region of interest" description="Disordered" evidence="5">
    <location>
        <begin position="77"/>
        <end position="100"/>
    </location>
</feature>
<name>A0A9P9DDR7_9HYPO</name>
<dbReference type="SUPFAM" id="SSF54373">
    <property type="entry name" value="FAD-linked reductases, C-terminal domain"/>
    <property type="match status" value="1"/>
</dbReference>
<dbReference type="GO" id="GO:0050660">
    <property type="term" value="F:flavin adenine dinucleotide binding"/>
    <property type="evidence" value="ECO:0007669"/>
    <property type="project" value="InterPro"/>
</dbReference>
<keyword evidence="8" id="KW-1185">Reference proteome</keyword>
<comment type="similarity">
    <text evidence="2">Belongs to the GMC oxidoreductase family.</text>
</comment>
<dbReference type="InterPro" id="IPR000172">
    <property type="entry name" value="GMC_OxRdtase_N"/>
</dbReference>
<evidence type="ECO:0000313" key="7">
    <source>
        <dbReference type="EMBL" id="KAH7117403.1"/>
    </source>
</evidence>
<dbReference type="Gene3D" id="3.30.410.40">
    <property type="match status" value="1"/>
</dbReference>
<dbReference type="Proteomes" id="UP000738349">
    <property type="component" value="Unassembled WGS sequence"/>
</dbReference>
<dbReference type="Gene3D" id="3.50.50.60">
    <property type="entry name" value="FAD/NAD(P)-binding domain"/>
    <property type="match status" value="1"/>
</dbReference>
<dbReference type="OrthoDB" id="269227at2759"/>
<accession>A0A9P9DDR7</accession>
<evidence type="ECO:0000256" key="3">
    <source>
        <dbReference type="ARBA" id="ARBA00022630"/>
    </source>
</evidence>
<dbReference type="PANTHER" id="PTHR11552:SF147">
    <property type="entry name" value="CHOLINE DEHYDROGENASE, MITOCHONDRIAL"/>
    <property type="match status" value="1"/>
</dbReference>
<sequence length="202" mass="22563">MRFDERGIRPRAVEGWMHEGVAGSVDASAEVIVSAGAFNTTQVLKLSCIGPKSELSLFNIYVVLDLSGVSTNLQDRYETSHSSDDPCLKKRQSGATNRDRGIYGSNGISLGIVKKSSAAEEDPDLFIAVAPVKLLDYYPGYSTDSTTDARYWTWIVLKFYTCNKVDTVTLQPSNPRDVPQIHFNYLTMRWRSPKTYRPLLKA</sequence>
<comment type="caution">
    <text evidence="7">The sequence shown here is derived from an EMBL/GenBank/DDBJ whole genome shotgun (WGS) entry which is preliminary data.</text>
</comment>
<dbReference type="AlphaFoldDB" id="A0A9P9DDR7"/>
<reference evidence="7" key="1">
    <citation type="journal article" date="2021" name="Nat. Commun.">
        <title>Genetic determinants of endophytism in the Arabidopsis root mycobiome.</title>
        <authorList>
            <person name="Mesny F."/>
            <person name="Miyauchi S."/>
            <person name="Thiergart T."/>
            <person name="Pickel B."/>
            <person name="Atanasova L."/>
            <person name="Karlsson M."/>
            <person name="Huettel B."/>
            <person name="Barry K.W."/>
            <person name="Haridas S."/>
            <person name="Chen C."/>
            <person name="Bauer D."/>
            <person name="Andreopoulos W."/>
            <person name="Pangilinan J."/>
            <person name="LaButti K."/>
            <person name="Riley R."/>
            <person name="Lipzen A."/>
            <person name="Clum A."/>
            <person name="Drula E."/>
            <person name="Henrissat B."/>
            <person name="Kohler A."/>
            <person name="Grigoriev I.V."/>
            <person name="Martin F.M."/>
            <person name="Hacquard S."/>
        </authorList>
    </citation>
    <scope>NUCLEOTIDE SEQUENCE</scope>
    <source>
        <strain evidence="7">MPI-CAGE-AT-0147</strain>
    </source>
</reference>
<feature type="compositionally biased region" description="Basic and acidic residues" evidence="5">
    <location>
        <begin position="77"/>
        <end position="88"/>
    </location>
</feature>
<dbReference type="SUPFAM" id="SSF51905">
    <property type="entry name" value="FAD/NAD(P)-binding domain"/>
    <property type="match status" value="1"/>
</dbReference>
<gene>
    <name evidence="7" type="ORF">EDB81DRAFT_892266</name>
</gene>
<organism evidence="7 8">
    <name type="scientific">Dactylonectria macrodidyma</name>
    <dbReference type="NCBI Taxonomy" id="307937"/>
    <lineage>
        <taxon>Eukaryota</taxon>
        <taxon>Fungi</taxon>
        <taxon>Dikarya</taxon>
        <taxon>Ascomycota</taxon>
        <taxon>Pezizomycotina</taxon>
        <taxon>Sordariomycetes</taxon>
        <taxon>Hypocreomycetidae</taxon>
        <taxon>Hypocreales</taxon>
        <taxon>Nectriaceae</taxon>
        <taxon>Dactylonectria</taxon>
    </lineage>
</organism>